<evidence type="ECO:0000313" key="2">
    <source>
        <dbReference type="EMBL" id="KAA1078418.1"/>
    </source>
</evidence>
<name>A0A5B0MQM4_PUCGR</name>
<dbReference type="AlphaFoldDB" id="A0A5B0MQM4"/>
<keyword evidence="3" id="KW-1185">Reference proteome</keyword>
<sequence length="114" mass="13140">MEGLHRTRLLGKTKDKENWLHVRCNLTPESDRLITNFIYPLLMIKSYKLKQVCLWFIFSIPSAAAGASYIWYMCSFANFNLSFIHSPSSSTSSSSSSVRVSFFQTRDQCFPHSM</sequence>
<gene>
    <name evidence="2" type="ORF">PGT21_034903</name>
</gene>
<protein>
    <submittedName>
        <fullName evidence="2">Uncharacterized protein</fullName>
    </submittedName>
</protein>
<keyword evidence="1" id="KW-0812">Transmembrane</keyword>
<proteinExistence type="predicted"/>
<organism evidence="2 3">
    <name type="scientific">Puccinia graminis f. sp. tritici</name>
    <dbReference type="NCBI Taxonomy" id="56615"/>
    <lineage>
        <taxon>Eukaryota</taxon>
        <taxon>Fungi</taxon>
        <taxon>Dikarya</taxon>
        <taxon>Basidiomycota</taxon>
        <taxon>Pucciniomycotina</taxon>
        <taxon>Pucciniomycetes</taxon>
        <taxon>Pucciniales</taxon>
        <taxon>Pucciniaceae</taxon>
        <taxon>Puccinia</taxon>
    </lineage>
</organism>
<comment type="caution">
    <text evidence="2">The sequence shown here is derived from an EMBL/GenBank/DDBJ whole genome shotgun (WGS) entry which is preliminary data.</text>
</comment>
<keyword evidence="1" id="KW-0472">Membrane</keyword>
<feature type="transmembrane region" description="Helical" evidence="1">
    <location>
        <begin position="52"/>
        <end position="72"/>
    </location>
</feature>
<dbReference type="Proteomes" id="UP000324748">
    <property type="component" value="Unassembled WGS sequence"/>
</dbReference>
<evidence type="ECO:0000313" key="3">
    <source>
        <dbReference type="Proteomes" id="UP000324748"/>
    </source>
</evidence>
<reference evidence="2 3" key="1">
    <citation type="submission" date="2019-05" db="EMBL/GenBank/DDBJ databases">
        <title>Emergence of the Ug99 lineage of the wheat stem rust pathogen through somatic hybridization.</title>
        <authorList>
            <person name="Li F."/>
            <person name="Upadhyaya N.M."/>
            <person name="Sperschneider J."/>
            <person name="Matny O."/>
            <person name="Nguyen-Phuc H."/>
            <person name="Mago R."/>
            <person name="Raley C."/>
            <person name="Miller M.E."/>
            <person name="Silverstein K.A.T."/>
            <person name="Henningsen E."/>
            <person name="Hirsch C.D."/>
            <person name="Visser B."/>
            <person name="Pretorius Z.A."/>
            <person name="Steffenson B.J."/>
            <person name="Schwessinger B."/>
            <person name="Dodds P.N."/>
            <person name="Figueroa M."/>
        </authorList>
    </citation>
    <scope>NUCLEOTIDE SEQUENCE [LARGE SCALE GENOMIC DNA]</scope>
    <source>
        <strain evidence="2">21-0</strain>
    </source>
</reference>
<keyword evidence="1" id="KW-1133">Transmembrane helix</keyword>
<evidence type="ECO:0000256" key="1">
    <source>
        <dbReference type="SAM" id="Phobius"/>
    </source>
</evidence>
<dbReference type="EMBL" id="VSWC01000144">
    <property type="protein sequence ID" value="KAA1078418.1"/>
    <property type="molecule type" value="Genomic_DNA"/>
</dbReference>
<accession>A0A5B0MQM4</accession>